<comment type="caution">
    <text evidence="6">The sequence shown here is derived from an EMBL/GenBank/DDBJ whole genome shotgun (WGS) entry which is preliminary data.</text>
</comment>
<proteinExistence type="inferred from homology"/>
<evidence type="ECO:0000256" key="1">
    <source>
        <dbReference type="ARBA" id="ARBA00005054"/>
    </source>
</evidence>
<feature type="active site" description="Proton donor" evidence="4">
    <location>
        <position position="110"/>
    </location>
</feature>
<dbReference type="Pfam" id="PF00551">
    <property type="entry name" value="Formyl_trans_N"/>
    <property type="match status" value="1"/>
</dbReference>
<gene>
    <name evidence="4" type="primary">purN</name>
    <name evidence="6" type="ORF">IAB14_02140</name>
</gene>
<dbReference type="Gene3D" id="3.40.50.170">
    <property type="entry name" value="Formyl transferase, N-terminal domain"/>
    <property type="match status" value="1"/>
</dbReference>
<evidence type="ECO:0000256" key="4">
    <source>
        <dbReference type="HAMAP-Rule" id="MF_01930"/>
    </source>
</evidence>
<dbReference type="GO" id="GO:0005829">
    <property type="term" value="C:cytosol"/>
    <property type="evidence" value="ECO:0007669"/>
    <property type="project" value="TreeGrafter"/>
</dbReference>
<accession>A0A9D1NC15</accession>
<dbReference type="GO" id="GO:0004644">
    <property type="term" value="F:phosphoribosylglycinamide formyltransferase activity"/>
    <property type="evidence" value="ECO:0007669"/>
    <property type="project" value="UniProtKB-UniRule"/>
</dbReference>
<feature type="binding site" evidence="4">
    <location>
        <position position="108"/>
    </location>
    <ligand>
        <name>(6R)-10-formyltetrahydrofolate</name>
        <dbReference type="ChEBI" id="CHEBI:195366"/>
    </ligand>
</feature>
<dbReference type="AlphaFoldDB" id="A0A9D1NC15"/>
<comment type="caution">
    <text evidence="4">Lacks conserved residue(s) required for the propagation of feature annotation.</text>
</comment>
<dbReference type="InterPro" id="IPR004607">
    <property type="entry name" value="GART"/>
</dbReference>
<dbReference type="Proteomes" id="UP000886891">
    <property type="component" value="Unassembled WGS sequence"/>
</dbReference>
<sequence length="197" mass="21569">MKKRIAVFASGGGTDLQSVIDAVRQGEIEAEIAVVIGSKAGIYALERARLAGIETAVFDKRDFENLDAMYEALIVFLQKRGVDLIVLAGYLTILTPNIVRAFERKIINIHPSLIPKYCGIGFYGMRVHEAVIAGGETESGCTVHYVDEGADTGAIIAQTKVPVYPDDTPETLQKRVLEAEHRLLPQTVKRICKGELQ</sequence>
<dbReference type="EMBL" id="DVOH01000016">
    <property type="protein sequence ID" value="HIU99898.1"/>
    <property type="molecule type" value="Genomic_DNA"/>
</dbReference>
<keyword evidence="2 4" id="KW-0808">Transferase</keyword>
<dbReference type="SUPFAM" id="SSF53328">
    <property type="entry name" value="Formyltransferase"/>
    <property type="match status" value="1"/>
</dbReference>
<dbReference type="HAMAP" id="MF_01930">
    <property type="entry name" value="PurN"/>
    <property type="match status" value="1"/>
</dbReference>
<comment type="similarity">
    <text evidence="4">Belongs to the GART family.</text>
</comment>
<evidence type="ECO:0000259" key="5">
    <source>
        <dbReference type="Pfam" id="PF00551"/>
    </source>
</evidence>
<reference evidence="6" key="1">
    <citation type="submission" date="2020-10" db="EMBL/GenBank/DDBJ databases">
        <authorList>
            <person name="Gilroy R."/>
        </authorList>
    </citation>
    <scope>NUCLEOTIDE SEQUENCE</scope>
    <source>
        <strain evidence="6">23406</strain>
    </source>
</reference>
<comment type="pathway">
    <text evidence="1 4">Purine metabolism; IMP biosynthesis via de novo pathway; N(2)-formyl-N(1)-(5-phospho-D-ribosyl)glycinamide from N(1)-(5-phospho-D-ribosyl)glycinamide (10-formyl THF route): step 1/1.</text>
</comment>
<organism evidence="6 7">
    <name type="scientific">Candidatus Stercoripulliclostridium merdipullorum</name>
    <dbReference type="NCBI Taxonomy" id="2840952"/>
    <lineage>
        <taxon>Bacteria</taxon>
        <taxon>Bacillati</taxon>
        <taxon>Bacillota</taxon>
        <taxon>Clostridia</taxon>
        <taxon>Eubacteriales</taxon>
        <taxon>Candidatus Stercoripulliclostridium</taxon>
    </lineage>
</organism>
<keyword evidence="3 4" id="KW-0658">Purine biosynthesis</keyword>
<comment type="catalytic activity">
    <reaction evidence="4">
        <text>N(1)-(5-phospho-beta-D-ribosyl)glycinamide + (6R)-10-formyltetrahydrofolate = N(2)-formyl-N(1)-(5-phospho-beta-D-ribosyl)glycinamide + (6S)-5,6,7,8-tetrahydrofolate + H(+)</text>
        <dbReference type="Rhea" id="RHEA:15053"/>
        <dbReference type="ChEBI" id="CHEBI:15378"/>
        <dbReference type="ChEBI" id="CHEBI:57453"/>
        <dbReference type="ChEBI" id="CHEBI:143788"/>
        <dbReference type="ChEBI" id="CHEBI:147286"/>
        <dbReference type="ChEBI" id="CHEBI:195366"/>
        <dbReference type="EC" id="2.1.2.2"/>
    </reaction>
</comment>
<dbReference type="EC" id="2.1.2.2" evidence="4"/>
<feature type="site" description="Raises pKa of active site His" evidence="4">
    <location>
        <position position="151"/>
    </location>
</feature>
<dbReference type="PANTHER" id="PTHR43369:SF2">
    <property type="entry name" value="PHOSPHORIBOSYLGLYCINAMIDE FORMYLTRANSFERASE"/>
    <property type="match status" value="1"/>
</dbReference>
<dbReference type="InterPro" id="IPR002376">
    <property type="entry name" value="Formyl_transf_N"/>
</dbReference>
<protein>
    <recommendedName>
        <fullName evidence="4">Phosphoribosylglycinamide formyltransferase</fullName>
        <ecNumber evidence="4">2.1.2.2</ecNumber>
    </recommendedName>
    <alternativeName>
        <fullName evidence="4">5'-phosphoribosylglycinamide transformylase</fullName>
    </alternativeName>
    <alternativeName>
        <fullName evidence="4">GAR transformylase</fullName>
        <shortName evidence="4">GART</shortName>
    </alternativeName>
</protein>
<feature type="domain" description="Formyl transferase N-terminal" evidence="5">
    <location>
        <begin position="3"/>
        <end position="188"/>
    </location>
</feature>
<name>A0A9D1NC15_9FIRM</name>
<dbReference type="PANTHER" id="PTHR43369">
    <property type="entry name" value="PHOSPHORIBOSYLGLYCINAMIDE FORMYLTRANSFERASE"/>
    <property type="match status" value="1"/>
</dbReference>
<evidence type="ECO:0000313" key="6">
    <source>
        <dbReference type="EMBL" id="HIU99898.1"/>
    </source>
</evidence>
<dbReference type="GO" id="GO:0006189">
    <property type="term" value="P:'de novo' IMP biosynthetic process"/>
    <property type="evidence" value="ECO:0007669"/>
    <property type="project" value="UniProtKB-UniRule"/>
</dbReference>
<dbReference type="InterPro" id="IPR036477">
    <property type="entry name" value="Formyl_transf_N_sf"/>
</dbReference>
<reference evidence="6" key="2">
    <citation type="journal article" date="2021" name="PeerJ">
        <title>Extensive microbial diversity within the chicken gut microbiome revealed by metagenomics and culture.</title>
        <authorList>
            <person name="Gilroy R."/>
            <person name="Ravi A."/>
            <person name="Getino M."/>
            <person name="Pursley I."/>
            <person name="Horton D.L."/>
            <person name="Alikhan N.F."/>
            <person name="Baker D."/>
            <person name="Gharbi K."/>
            <person name="Hall N."/>
            <person name="Watson M."/>
            <person name="Adriaenssens E.M."/>
            <person name="Foster-Nyarko E."/>
            <person name="Jarju S."/>
            <person name="Secka A."/>
            <person name="Antonio M."/>
            <person name="Oren A."/>
            <person name="Chaudhuri R.R."/>
            <person name="La Ragione R."/>
            <person name="Hildebrand F."/>
            <person name="Pallen M.J."/>
        </authorList>
    </citation>
    <scope>NUCLEOTIDE SEQUENCE</scope>
    <source>
        <strain evidence="6">23406</strain>
    </source>
</reference>
<evidence type="ECO:0000313" key="7">
    <source>
        <dbReference type="Proteomes" id="UP000886891"/>
    </source>
</evidence>
<evidence type="ECO:0000256" key="2">
    <source>
        <dbReference type="ARBA" id="ARBA00022679"/>
    </source>
</evidence>
<comment type="function">
    <text evidence="4">Catalyzes the transfer of a formyl group from 10-formyltetrahydrofolate to 5-phospho-ribosyl-glycinamide (GAR), producing 5-phospho-ribosyl-N-formylglycinamide (FGAR) and tetrahydrofolate.</text>
</comment>
<evidence type="ECO:0000256" key="3">
    <source>
        <dbReference type="ARBA" id="ARBA00022755"/>
    </source>
</evidence>
<dbReference type="NCBIfam" id="TIGR00639">
    <property type="entry name" value="PurN"/>
    <property type="match status" value="1"/>
</dbReference>
<dbReference type="CDD" id="cd08645">
    <property type="entry name" value="FMT_core_GART"/>
    <property type="match status" value="1"/>
</dbReference>